<evidence type="ECO:0000313" key="3">
    <source>
        <dbReference type="Proteomes" id="UP001240984"/>
    </source>
</evidence>
<dbReference type="InterPro" id="IPR036291">
    <property type="entry name" value="NAD(P)-bd_dom_sf"/>
</dbReference>
<dbReference type="Proteomes" id="UP001240984">
    <property type="component" value="Unassembled WGS sequence"/>
</dbReference>
<dbReference type="RefSeq" id="WP_306827700.1">
    <property type="nucleotide sequence ID" value="NZ_JAUSRA010000001.1"/>
</dbReference>
<protein>
    <submittedName>
        <fullName evidence="2">NAD(P)-dependent dehydrogenase (Short-subunit alcohol dehydrogenase family)</fullName>
    </submittedName>
</protein>
<comment type="caution">
    <text evidence="2">The sequence shown here is derived from an EMBL/GenBank/DDBJ whole genome shotgun (WGS) entry which is preliminary data.</text>
</comment>
<evidence type="ECO:0000256" key="1">
    <source>
        <dbReference type="SAM" id="MobiDB-lite"/>
    </source>
</evidence>
<feature type="compositionally biased region" description="Gly residues" evidence="1">
    <location>
        <begin position="60"/>
        <end position="71"/>
    </location>
</feature>
<organism evidence="2 3">
    <name type="scientific">Catenuloplanes nepalensis</name>
    <dbReference type="NCBI Taxonomy" id="587533"/>
    <lineage>
        <taxon>Bacteria</taxon>
        <taxon>Bacillati</taxon>
        <taxon>Actinomycetota</taxon>
        <taxon>Actinomycetes</taxon>
        <taxon>Micromonosporales</taxon>
        <taxon>Micromonosporaceae</taxon>
        <taxon>Catenuloplanes</taxon>
    </lineage>
</organism>
<feature type="region of interest" description="Disordered" evidence="1">
    <location>
        <begin position="50"/>
        <end position="71"/>
    </location>
</feature>
<gene>
    <name evidence="2" type="ORF">J2S43_001324</name>
</gene>
<proteinExistence type="predicted"/>
<name>A0ABT9MN31_9ACTN</name>
<reference evidence="2 3" key="1">
    <citation type="submission" date="2023-07" db="EMBL/GenBank/DDBJ databases">
        <title>Sequencing the genomes of 1000 actinobacteria strains.</title>
        <authorList>
            <person name="Klenk H.-P."/>
        </authorList>
    </citation>
    <scope>NUCLEOTIDE SEQUENCE [LARGE SCALE GENOMIC DNA]</scope>
    <source>
        <strain evidence="2 3">DSM 44710</strain>
    </source>
</reference>
<dbReference type="EMBL" id="JAUSRA010000001">
    <property type="protein sequence ID" value="MDP9792812.1"/>
    <property type="molecule type" value="Genomic_DNA"/>
</dbReference>
<dbReference type="SUPFAM" id="SSF51735">
    <property type="entry name" value="NAD(P)-binding Rossmann-fold domains"/>
    <property type="match status" value="1"/>
</dbReference>
<accession>A0ABT9MN31</accession>
<keyword evidence="3" id="KW-1185">Reference proteome</keyword>
<sequence length="71" mass="7508">MDLPGVLGLVDAVAERWGSLDILVNNAAQTVRRSADYHREVRAGERAELTGPARAILRTGGRGSAGGQPRV</sequence>
<evidence type="ECO:0000313" key="2">
    <source>
        <dbReference type="EMBL" id="MDP9792812.1"/>
    </source>
</evidence>